<dbReference type="RefSeq" id="WP_124328329.1">
    <property type="nucleotide sequence ID" value="NZ_BEXT01000001.1"/>
</dbReference>
<dbReference type="SMART" id="SM00062">
    <property type="entry name" value="PBPb"/>
    <property type="match status" value="1"/>
</dbReference>
<evidence type="ECO:0000259" key="7">
    <source>
        <dbReference type="SMART" id="SM00079"/>
    </source>
</evidence>
<keyword evidence="9" id="KW-1185">Reference proteome</keyword>
<dbReference type="GO" id="GO:0015276">
    <property type="term" value="F:ligand-gated monoatomic ion channel activity"/>
    <property type="evidence" value="ECO:0007669"/>
    <property type="project" value="InterPro"/>
</dbReference>
<dbReference type="SMART" id="SM00079">
    <property type="entry name" value="PBPe"/>
    <property type="match status" value="1"/>
</dbReference>
<evidence type="ECO:0000259" key="6">
    <source>
        <dbReference type="SMART" id="SM00062"/>
    </source>
</evidence>
<sequence length="246" mass="27152">MQKMGKLMLLVSLAVLMVSGVALAKPLVVGCDTNFMPFEFKKDGKYVGFDIDLWDAIAKDLGLEYTLQPMDFNGLIPALQTGNVDVAIAGMTVKSKREEVVDFAYPYYDAGLTLMVRADETRISGVEDLKDKVVATKLGTTSVDFLKKYPTKEVKLFPNIDAAYMELGTGGADAVIFDSPAILYYIRTRETATVKTVGPLYQGQSYGFAFPQGSPLREKVSISLLKLMESGAYNQIYKKWFGTEPK</sequence>
<comment type="subcellular location">
    <subcellularLocation>
        <location evidence="1">Cell envelope</location>
    </subcellularLocation>
</comment>
<dbReference type="AlphaFoldDB" id="A0A401FVK3"/>
<dbReference type="EMBL" id="BEXT01000001">
    <property type="protein sequence ID" value="GBC60988.1"/>
    <property type="molecule type" value="Genomic_DNA"/>
</dbReference>
<dbReference type="SUPFAM" id="SSF53850">
    <property type="entry name" value="Periplasmic binding protein-like II"/>
    <property type="match status" value="1"/>
</dbReference>
<proteinExistence type="inferred from homology"/>
<dbReference type="PROSITE" id="PS01039">
    <property type="entry name" value="SBP_BACTERIAL_3"/>
    <property type="match status" value="1"/>
</dbReference>
<dbReference type="Gene3D" id="3.40.190.10">
    <property type="entry name" value="Periplasmic binding protein-like II"/>
    <property type="match status" value="2"/>
</dbReference>
<dbReference type="PANTHER" id="PTHR35936:SF38">
    <property type="entry name" value="GLUTAMINE-BINDING PERIPLASMIC PROTEIN"/>
    <property type="match status" value="1"/>
</dbReference>
<dbReference type="CDD" id="cd00994">
    <property type="entry name" value="PBP2_GlnH"/>
    <property type="match status" value="1"/>
</dbReference>
<dbReference type="Proteomes" id="UP000288096">
    <property type="component" value="Unassembled WGS sequence"/>
</dbReference>
<feature type="domain" description="Solute-binding protein family 3/N-terminal" evidence="6">
    <location>
        <begin position="26"/>
        <end position="244"/>
    </location>
</feature>
<dbReference type="Pfam" id="PF00497">
    <property type="entry name" value="SBP_bac_3"/>
    <property type="match status" value="1"/>
</dbReference>
<evidence type="ECO:0000313" key="9">
    <source>
        <dbReference type="Proteomes" id="UP000288096"/>
    </source>
</evidence>
<feature type="domain" description="Ionotropic glutamate receptor C-terminal" evidence="7">
    <location>
        <begin position="26"/>
        <end position="243"/>
    </location>
</feature>
<dbReference type="GO" id="GO:0016020">
    <property type="term" value="C:membrane"/>
    <property type="evidence" value="ECO:0007669"/>
    <property type="project" value="InterPro"/>
</dbReference>
<feature type="signal peptide" evidence="5">
    <location>
        <begin position="1"/>
        <end position="24"/>
    </location>
</feature>
<reference evidence="9" key="2">
    <citation type="submission" date="2019-01" db="EMBL/GenBank/DDBJ databases">
        <title>Genome sequence of Desulfonema ishimotonii strain Tokyo 01.</title>
        <authorList>
            <person name="Fukui M."/>
        </authorList>
    </citation>
    <scope>NUCLEOTIDE SEQUENCE [LARGE SCALE GENOMIC DNA]</scope>
    <source>
        <strain evidence="9">Tokyo 01</strain>
    </source>
</reference>
<accession>A0A401FVK3</accession>
<dbReference type="PANTHER" id="PTHR35936">
    <property type="entry name" value="MEMBRANE-BOUND LYTIC MUREIN TRANSGLYCOSYLASE F"/>
    <property type="match status" value="1"/>
</dbReference>
<evidence type="ECO:0000313" key="8">
    <source>
        <dbReference type="EMBL" id="GBC60988.1"/>
    </source>
</evidence>
<dbReference type="InterPro" id="IPR018313">
    <property type="entry name" value="SBP_3_CS"/>
</dbReference>
<dbReference type="OrthoDB" id="5419093at2"/>
<evidence type="ECO:0000256" key="5">
    <source>
        <dbReference type="SAM" id="SignalP"/>
    </source>
</evidence>
<comment type="similarity">
    <text evidence="2 4">Belongs to the bacterial solute-binding protein 3 family.</text>
</comment>
<dbReference type="GO" id="GO:0030313">
    <property type="term" value="C:cell envelope"/>
    <property type="evidence" value="ECO:0007669"/>
    <property type="project" value="UniProtKB-SubCell"/>
</dbReference>
<dbReference type="NCBIfam" id="NF007029">
    <property type="entry name" value="PRK09495.1"/>
    <property type="match status" value="1"/>
</dbReference>
<feature type="chain" id="PRO_5019352079" evidence="5">
    <location>
        <begin position="25"/>
        <end position="246"/>
    </location>
</feature>
<dbReference type="InterPro" id="IPR044132">
    <property type="entry name" value="PBP2_GlnH"/>
</dbReference>
<reference evidence="9" key="1">
    <citation type="submission" date="2017-11" db="EMBL/GenBank/DDBJ databases">
        <authorList>
            <person name="Watanabe M."/>
            <person name="Kojima H."/>
        </authorList>
    </citation>
    <scope>NUCLEOTIDE SEQUENCE [LARGE SCALE GENOMIC DNA]</scope>
    <source>
        <strain evidence="9">Tokyo 01</strain>
    </source>
</reference>
<keyword evidence="3 5" id="KW-0732">Signal</keyword>
<dbReference type="InterPro" id="IPR001638">
    <property type="entry name" value="Solute-binding_3/MltF_N"/>
</dbReference>
<dbReference type="InterPro" id="IPR001320">
    <property type="entry name" value="Iontro_rcpt_C"/>
</dbReference>
<comment type="caution">
    <text evidence="8">The sequence shown here is derived from an EMBL/GenBank/DDBJ whole genome shotgun (WGS) entry which is preliminary data.</text>
</comment>
<evidence type="ECO:0000256" key="3">
    <source>
        <dbReference type="ARBA" id="ARBA00022729"/>
    </source>
</evidence>
<gene>
    <name evidence="8" type="ORF">DENIS_1948</name>
</gene>
<evidence type="ECO:0000256" key="4">
    <source>
        <dbReference type="RuleBase" id="RU003744"/>
    </source>
</evidence>
<evidence type="ECO:0000256" key="2">
    <source>
        <dbReference type="ARBA" id="ARBA00010333"/>
    </source>
</evidence>
<evidence type="ECO:0000256" key="1">
    <source>
        <dbReference type="ARBA" id="ARBA00004196"/>
    </source>
</evidence>
<protein>
    <submittedName>
        <fullName evidence="8">Glutamine ABC transporter substrate-binding prot ein GlnH</fullName>
    </submittedName>
</protein>
<organism evidence="8 9">
    <name type="scientific">Desulfonema ishimotonii</name>
    <dbReference type="NCBI Taxonomy" id="45657"/>
    <lineage>
        <taxon>Bacteria</taxon>
        <taxon>Pseudomonadati</taxon>
        <taxon>Thermodesulfobacteriota</taxon>
        <taxon>Desulfobacteria</taxon>
        <taxon>Desulfobacterales</taxon>
        <taxon>Desulfococcaceae</taxon>
        <taxon>Desulfonema</taxon>
    </lineage>
</organism>
<name>A0A401FVK3_9BACT</name>